<comment type="similarity">
    <text evidence="1 6">Belongs to the peptidase S8 family.</text>
</comment>
<dbReference type="PANTHER" id="PTHR43399">
    <property type="entry name" value="SUBTILISIN-RELATED"/>
    <property type="match status" value="1"/>
</dbReference>
<dbReference type="PANTHER" id="PTHR43399:SF4">
    <property type="entry name" value="CELL WALL-ASSOCIATED PROTEASE"/>
    <property type="match status" value="1"/>
</dbReference>
<dbReference type="Gene3D" id="3.40.50.200">
    <property type="entry name" value="Peptidase S8/S53 domain"/>
    <property type="match status" value="1"/>
</dbReference>
<keyword evidence="4 6" id="KW-0720">Serine protease</keyword>
<comment type="caution">
    <text evidence="8">The sequence shown here is derived from an EMBL/GenBank/DDBJ whole genome shotgun (WGS) entry which is preliminary data.</text>
</comment>
<feature type="active site" description="Charge relay system" evidence="5 6">
    <location>
        <position position="175"/>
    </location>
</feature>
<dbReference type="GO" id="GO:0006508">
    <property type="term" value="P:proteolysis"/>
    <property type="evidence" value="ECO:0007669"/>
    <property type="project" value="UniProtKB-KW"/>
</dbReference>
<feature type="active site" description="Charge relay system" evidence="5 6">
    <location>
        <position position="107"/>
    </location>
</feature>
<dbReference type="InterPro" id="IPR034045">
    <property type="entry name" value="Pep_S8_CspA-like"/>
</dbReference>
<evidence type="ECO:0000256" key="2">
    <source>
        <dbReference type="ARBA" id="ARBA00022670"/>
    </source>
</evidence>
<dbReference type="PIRSF" id="PIRSF037894">
    <property type="entry name" value="Subtilisin_rel_CspABC"/>
    <property type="match status" value="1"/>
</dbReference>
<dbReference type="InterPro" id="IPR051048">
    <property type="entry name" value="Peptidase_S8/S53_subtilisin"/>
</dbReference>
<dbReference type="PROSITE" id="PS51892">
    <property type="entry name" value="SUBTILASE"/>
    <property type="match status" value="1"/>
</dbReference>
<evidence type="ECO:0000313" key="9">
    <source>
        <dbReference type="Proteomes" id="UP001197875"/>
    </source>
</evidence>
<dbReference type="AlphaFoldDB" id="A0AAE3J5B9"/>
<dbReference type="InterPro" id="IPR036852">
    <property type="entry name" value="Peptidase_S8/S53_dom_sf"/>
</dbReference>
<evidence type="ECO:0000313" key="8">
    <source>
        <dbReference type="EMBL" id="MCC2188565.1"/>
    </source>
</evidence>
<evidence type="ECO:0000256" key="1">
    <source>
        <dbReference type="ARBA" id="ARBA00011073"/>
    </source>
</evidence>
<organism evidence="8 9">
    <name type="scientific">Fusicatenibacter faecihominis</name>
    <dbReference type="NCBI Taxonomy" id="2881276"/>
    <lineage>
        <taxon>Bacteria</taxon>
        <taxon>Bacillati</taxon>
        <taxon>Bacillota</taxon>
        <taxon>Clostridia</taxon>
        <taxon>Lachnospirales</taxon>
        <taxon>Lachnospiraceae</taxon>
        <taxon>Fusicatenibacter</taxon>
    </lineage>
</organism>
<dbReference type="EMBL" id="JAJEPR010000002">
    <property type="protein sequence ID" value="MCC2188565.1"/>
    <property type="molecule type" value="Genomic_DNA"/>
</dbReference>
<feature type="active site" description="Charge relay system" evidence="5 6">
    <location>
        <position position="498"/>
    </location>
</feature>
<dbReference type="Pfam" id="PF00082">
    <property type="entry name" value="Peptidase_S8"/>
    <property type="match status" value="2"/>
</dbReference>
<evidence type="ECO:0000256" key="6">
    <source>
        <dbReference type="PROSITE-ProRule" id="PRU01240"/>
    </source>
</evidence>
<dbReference type="InterPro" id="IPR015500">
    <property type="entry name" value="Peptidase_S8_subtilisin-rel"/>
</dbReference>
<keyword evidence="2 6" id="KW-0645">Protease</keyword>
<evidence type="ECO:0000259" key="7">
    <source>
        <dbReference type="Pfam" id="PF00082"/>
    </source>
</evidence>
<dbReference type="Proteomes" id="UP001197875">
    <property type="component" value="Unassembled WGS sequence"/>
</dbReference>
<feature type="domain" description="Peptidase S8/S53" evidence="7">
    <location>
        <begin position="432"/>
        <end position="553"/>
    </location>
</feature>
<dbReference type="InterPro" id="IPR017310">
    <property type="entry name" value="Pept_S8A_subtilisin_clostridia"/>
</dbReference>
<evidence type="ECO:0000256" key="3">
    <source>
        <dbReference type="ARBA" id="ARBA00022801"/>
    </source>
</evidence>
<feature type="domain" description="Peptidase S8/S53" evidence="7">
    <location>
        <begin position="98"/>
        <end position="313"/>
    </location>
</feature>
<dbReference type="Gene3D" id="2.60.120.1290">
    <property type="match status" value="1"/>
</dbReference>
<protein>
    <submittedName>
        <fullName evidence="8">S8 family peptidase</fullName>
    </submittedName>
</protein>
<dbReference type="GO" id="GO:0004252">
    <property type="term" value="F:serine-type endopeptidase activity"/>
    <property type="evidence" value="ECO:0007669"/>
    <property type="project" value="UniProtKB-UniRule"/>
</dbReference>
<keyword evidence="9" id="KW-1185">Reference proteome</keyword>
<gene>
    <name evidence="8" type="ORF">LKD71_01785</name>
</gene>
<dbReference type="InterPro" id="IPR000209">
    <property type="entry name" value="Peptidase_S8/S53_dom"/>
</dbReference>
<reference evidence="8 9" key="1">
    <citation type="submission" date="2021-10" db="EMBL/GenBank/DDBJ databases">
        <title>Anaerobic single-cell dispensing facilitates the cultivation of human gut bacteria.</title>
        <authorList>
            <person name="Afrizal A."/>
        </authorList>
    </citation>
    <scope>NUCLEOTIDE SEQUENCE [LARGE SCALE GENOMIC DNA]</scope>
    <source>
        <strain evidence="8 9">CLA-AA-H277</strain>
    </source>
</reference>
<sequence length="565" mass="60831">MPEISVSEKILSEDYADLILPVTLSGSYFLNAYRQMGGELLGGNYGVIHVPLSSLPRDLLAYVGYYNIPKLYTLLDESSLEASGILKVRSQPLLGYTGKDIILGFIDTGIDYTQPIFRRSDGRSRIVGLWDQTDQTGTPPENLSYGSAYTEEDLNRALTAEDPLSVVPSADENGHGTILASIASGSADVIPDFSGAAPNADIAVVKLKPAKKFLRDFLLIREDAVAFQETDLMAGIQYFLGLADRLKKPLILCIGLGTNQGSHTGASPLTKVLSASEAIDGFYSVIAAGNEAGRSHHYAGTLSGPGSVQAVEILVDKEERGFVVELWASSPELYAISMTSPLGETIPTIPARLSQNITLNFTLERTRVDISYEIVESASGDQLIFIRFTDPTPGLWTLRVENHFYINGDFQLWLPITGFISPQTVFLAPDPDTTITDPSTTLLPISVSAYDAENGSLYIHSSRGYTRSGEIKPELAAPGVGISAVAKNGSLTSVTGTSAAAALTAGAAALLVDWRLEGNPRHLMTSSELKNFLIRGAGRSRDLTYPNRSWGYGTLNVYGVFESLL</sequence>
<proteinExistence type="inferred from homology"/>
<name>A0AAE3J5B9_9FIRM</name>
<dbReference type="RefSeq" id="WP_227614120.1">
    <property type="nucleotide sequence ID" value="NZ_JAJEPR010000002.1"/>
</dbReference>
<dbReference type="CDD" id="cd07478">
    <property type="entry name" value="Peptidases_S8_CspA-like"/>
    <property type="match status" value="1"/>
</dbReference>
<accession>A0AAE3J5B9</accession>
<dbReference type="SUPFAM" id="SSF52743">
    <property type="entry name" value="Subtilisin-like"/>
    <property type="match status" value="1"/>
</dbReference>
<dbReference type="PRINTS" id="PR00723">
    <property type="entry name" value="SUBTILISIN"/>
</dbReference>
<evidence type="ECO:0000256" key="4">
    <source>
        <dbReference type="ARBA" id="ARBA00022825"/>
    </source>
</evidence>
<keyword evidence="3 6" id="KW-0378">Hydrolase</keyword>
<evidence type="ECO:0000256" key="5">
    <source>
        <dbReference type="PIRSR" id="PIRSR615500-1"/>
    </source>
</evidence>